<proteinExistence type="predicted"/>
<dbReference type="STRING" id="1236973.JCM9157_4562"/>
<organism evidence="1 2">
    <name type="scientific">Halalkalibacter akibai (strain ATCC 43226 / DSM 21942 / CIP 109018 / JCM 9157 / 1139)</name>
    <name type="common">Bacillus akibai</name>
    <dbReference type="NCBI Taxonomy" id="1236973"/>
    <lineage>
        <taxon>Bacteria</taxon>
        <taxon>Bacillati</taxon>
        <taxon>Bacillota</taxon>
        <taxon>Bacilli</taxon>
        <taxon>Bacillales</taxon>
        <taxon>Bacillaceae</taxon>
        <taxon>Halalkalibacter</taxon>
    </lineage>
</organism>
<name>W4R041_HALA3</name>
<dbReference type="eggNOG" id="ENOG5032JDY">
    <property type="taxonomic scope" value="Bacteria"/>
</dbReference>
<dbReference type="AlphaFoldDB" id="W4R041"/>
<dbReference type="EMBL" id="BAUV01000063">
    <property type="protein sequence ID" value="GAE37288.1"/>
    <property type="molecule type" value="Genomic_DNA"/>
</dbReference>
<evidence type="ECO:0000313" key="1">
    <source>
        <dbReference type="EMBL" id="GAE37288.1"/>
    </source>
</evidence>
<sequence length="179" mass="20402">MKKRIVLFLFALLIATTVWYTFPKTLVKQLDGVYYQLGKDEIIRNIAVQIDGTLQKSLLGKRTFKGEIKIEGEDFVVPANQRQLELTFSKADNRGFLNYGYVDDEANPKVYSYGVIYMNPDFTEFTIAKYEKDHEEDFGGSWSGADGFMITAPADDRASAITISNRLMKNFLLEGDLLR</sequence>
<protein>
    <submittedName>
        <fullName evidence="1">Uncharacterized protein</fullName>
    </submittedName>
</protein>
<dbReference type="Proteomes" id="UP000018896">
    <property type="component" value="Unassembled WGS sequence"/>
</dbReference>
<accession>W4R041</accession>
<keyword evidence="2" id="KW-1185">Reference proteome</keyword>
<dbReference type="RefSeq" id="WP_035667873.1">
    <property type="nucleotide sequence ID" value="NZ_BAUV01000063.1"/>
</dbReference>
<reference evidence="1 2" key="1">
    <citation type="journal article" date="2014" name="Genome Announc.">
        <title>Draft Genome Sequences of Three Alkaliphilic Bacillus Strains, Bacillus wakoensis JCM 9140T, Bacillus akibai JCM 9157T, and Bacillus hemicellulosilyticus JCM 9152T.</title>
        <authorList>
            <person name="Yuki M."/>
            <person name="Oshima K."/>
            <person name="Suda W."/>
            <person name="Oshida Y."/>
            <person name="Kitamura K."/>
            <person name="Iida T."/>
            <person name="Hattori M."/>
            <person name="Ohkuma M."/>
        </authorList>
    </citation>
    <scope>NUCLEOTIDE SEQUENCE [LARGE SCALE GENOMIC DNA]</scope>
    <source>
        <strain evidence="1 2">JCM 9157</strain>
    </source>
</reference>
<evidence type="ECO:0000313" key="2">
    <source>
        <dbReference type="Proteomes" id="UP000018896"/>
    </source>
</evidence>
<comment type="caution">
    <text evidence="1">The sequence shown here is derived from an EMBL/GenBank/DDBJ whole genome shotgun (WGS) entry which is preliminary data.</text>
</comment>
<gene>
    <name evidence="1" type="ORF">JCM9157_4562</name>
</gene>
<dbReference type="OrthoDB" id="2971011at2"/>